<proteinExistence type="predicted"/>
<gene>
    <name evidence="1" type="ORF">BBK14_20425</name>
</gene>
<evidence type="ECO:0000313" key="2">
    <source>
        <dbReference type="Proteomes" id="UP000179769"/>
    </source>
</evidence>
<accession>A0A1S1Q1Q6</accession>
<comment type="caution">
    <text evidence="1">The sequence shown here is derived from an EMBL/GenBank/DDBJ whole genome shotgun (WGS) entry which is preliminary data.</text>
</comment>
<dbReference type="RefSeq" id="WP_071064747.1">
    <property type="nucleotide sequence ID" value="NZ_MAXA01000222.1"/>
</dbReference>
<dbReference type="EMBL" id="MAXA01000222">
    <property type="protein sequence ID" value="OHV27441.1"/>
    <property type="molecule type" value="Genomic_DNA"/>
</dbReference>
<sequence>MDIHGGLDFVTPPMLAAEKAHGAALDAQRELDHCGLPSGPERAVFEAKLDQAERAAGDAIVRAQETANAESSAWVGHLQGRYLTARQKAEAAQAEILAAIAEITASSRMLRTASEAPYRLAPGPTDFQLTAGMDFVAGALRDLRLPARLDKAGAGV</sequence>
<dbReference type="Proteomes" id="UP000179769">
    <property type="component" value="Unassembled WGS sequence"/>
</dbReference>
<organism evidence="1 2">
    <name type="scientific">Parafrankia soli</name>
    <dbReference type="NCBI Taxonomy" id="2599596"/>
    <lineage>
        <taxon>Bacteria</taxon>
        <taxon>Bacillati</taxon>
        <taxon>Actinomycetota</taxon>
        <taxon>Actinomycetes</taxon>
        <taxon>Frankiales</taxon>
        <taxon>Frankiaceae</taxon>
        <taxon>Parafrankia</taxon>
    </lineage>
</organism>
<evidence type="ECO:0000313" key="1">
    <source>
        <dbReference type="EMBL" id="OHV27441.1"/>
    </source>
</evidence>
<name>A0A1S1Q1Q6_9ACTN</name>
<protein>
    <submittedName>
        <fullName evidence="1">Uncharacterized protein</fullName>
    </submittedName>
</protein>
<keyword evidence="2" id="KW-1185">Reference proteome</keyword>
<dbReference type="AlphaFoldDB" id="A0A1S1Q1Q6"/>
<reference evidence="2" key="1">
    <citation type="submission" date="2016-07" db="EMBL/GenBank/DDBJ databases">
        <title>Frankia sp. NRRL B-16219 Genome sequencing.</title>
        <authorList>
            <person name="Ghodhbane-Gtari F."/>
            <person name="Swanson E."/>
            <person name="Gueddou A."/>
            <person name="Louati M."/>
            <person name="Nouioui I."/>
            <person name="Hezbri K."/>
            <person name="Abebe-Akele F."/>
            <person name="Simpson S."/>
            <person name="Morris K."/>
            <person name="Thomas K."/>
            <person name="Gtari M."/>
            <person name="Tisa L.S."/>
        </authorList>
    </citation>
    <scope>NUCLEOTIDE SEQUENCE [LARGE SCALE GENOMIC DNA]</scope>
    <source>
        <strain evidence="2">NRRL B-16219</strain>
    </source>
</reference>